<comment type="caution">
    <text evidence="2">The sequence shown here is derived from an EMBL/GenBank/DDBJ whole genome shotgun (WGS) entry which is preliminary data.</text>
</comment>
<name>A0ABW5R026_9BACL</name>
<feature type="transmembrane region" description="Helical" evidence="1">
    <location>
        <begin position="159"/>
        <end position="180"/>
    </location>
</feature>
<feature type="transmembrane region" description="Helical" evidence="1">
    <location>
        <begin position="34"/>
        <end position="54"/>
    </location>
</feature>
<dbReference type="Proteomes" id="UP001597493">
    <property type="component" value="Unassembled WGS sequence"/>
</dbReference>
<organism evidence="2 3">
    <name type="scientific">Paenibacillus thailandensis</name>
    <dbReference type="NCBI Taxonomy" id="393250"/>
    <lineage>
        <taxon>Bacteria</taxon>
        <taxon>Bacillati</taxon>
        <taxon>Bacillota</taxon>
        <taxon>Bacilli</taxon>
        <taxon>Bacillales</taxon>
        <taxon>Paenibacillaceae</taxon>
        <taxon>Paenibacillus</taxon>
    </lineage>
</organism>
<dbReference type="EMBL" id="JBHUMY010000020">
    <property type="protein sequence ID" value="MFD2662024.1"/>
    <property type="molecule type" value="Genomic_DNA"/>
</dbReference>
<sequence length="189" mass="22648">MTQDTALEKLRELKKTFTNESFDYWGHFSNAGTWQFWVNIAFLVLPLIALYFLIDKKKALLIGFFGFNVHVWFTNIDQFGVLRGLWNYPYYVIPFTPVSFVLDVSLVPVVYMLVYQWTINNNKNRYLYLTLVSAFLAFIFKPILTWLDLFRMYEWMNFVYLFCGYLILMLISIWITAFFLHLQKSVAQR</sequence>
<reference evidence="3" key="1">
    <citation type="journal article" date="2019" name="Int. J. Syst. Evol. Microbiol.">
        <title>The Global Catalogue of Microorganisms (GCM) 10K type strain sequencing project: providing services to taxonomists for standard genome sequencing and annotation.</title>
        <authorList>
            <consortium name="The Broad Institute Genomics Platform"/>
            <consortium name="The Broad Institute Genome Sequencing Center for Infectious Disease"/>
            <person name="Wu L."/>
            <person name="Ma J."/>
        </authorList>
    </citation>
    <scope>NUCLEOTIDE SEQUENCE [LARGE SCALE GENOMIC DNA]</scope>
    <source>
        <strain evidence="3">TISTR 1827</strain>
    </source>
</reference>
<feature type="transmembrane region" description="Helical" evidence="1">
    <location>
        <begin position="126"/>
        <end position="147"/>
    </location>
</feature>
<evidence type="ECO:0000313" key="2">
    <source>
        <dbReference type="EMBL" id="MFD2662024.1"/>
    </source>
</evidence>
<keyword evidence="1" id="KW-1133">Transmembrane helix</keyword>
<evidence type="ECO:0000313" key="3">
    <source>
        <dbReference type="Proteomes" id="UP001597493"/>
    </source>
</evidence>
<protein>
    <submittedName>
        <fullName evidence="2">CBO0543 family protein</fullName>
    </submittedName>
</protein>
<accession>A0ABW5R026</accession>
<dbReference type="InterPro" id="IPR048147">
    <property type="entry name" value="CBO0543-like"/>
</dbReference>
<proteinExistence type="predicted"/>
<feature type="transmembrane region" description="Helical" evidence="1">
    <location>
        <begin position="59"/>
        <end position="76"/>
    </location>
</feature>
<dbReference type="NCBIfam" id="NF041644">
    <property type="entry name" value="CBO0543_fam"/>
    <property type="match status" value="1"/>
</dbReference>
<keyword evidence="1" id="KW-0812">Transmembrane</keyword>
<gene>
    <name evidence="2" type="ORF">ACFSW5_17345</name>
</gene>
<dbReference type="RefSeq" id="WP_379275699.1">
    <property type="nucleotide sequence ID" value="NZ_JBHUGT010000029.1"/>
</dbReference>
<keyword evidence="1" id="KW-0472">Membrane</keyword>
<keyword evidence="3" id="KW-1185">Reference proteome</keyword>
<feature type="transmembrane region" description="Helical" evidence="1">
    <location>
        <begin position="88"/>
        <end position="114"/>
    </location>
</feature>
<evidence type="ECO:0000256" key="1">
    <source>
        <dbReference type="SAM" id="Phobius"/>
    </source>
</evidence>